<evidence type="ECO:0000313" key="3">
    <source>
        <dbReference type="Proteomes" id="UP000003781"/>
    </source>
</evidence>
<dbReference type="eggNOG" id="COG0191">
    <property type="taxonomic scope" value="Bacteria"/>
</dbReference>
<dbReference type="EMBL" id="AAXW01000005">
    <property type="protein sequence ID" value="EAZ92643.1"/>
    <property type="molecule type" value="Genomic_DNA"/>
</dbReference>
<reference evidence="2 3" key="1">
    <citation type="submission" date="2007-03" db="EMBL/GenBank/DDBJ databases">
        <authorList>
            <person name="Stal L."/>
            <person name="Ferriera S."/>
            <person name="Johnson J."/>
            <person name="Kravitz S."/>
            <person name="Beeson K."/>
            <person name="Sutton G."/>
            <person name="Rogers Y.-H."/>
            <person name="Friedman R."/>
            <person name="Frazier M."/>
            <person name="Venter J.C."/>
        </authorList>
    </citation>
    <scope>NUCLEOTIDE SEQUENCE [LARGE SCALE GENOMIC DNA]</scope>
    <source>
        <strain evidence="2 3">CCY0110</strain>
    </source>
</reference>
<dbReference type="Pfam" id="PF00395">
    <property type="entry name" value="SLH"/>
    <property type="match status" value="1"/>
</dbReference>
<sequence length="146" mass="16503">MSKQFWKKTAFSLATILVIYFSLIGVSMGANFNPSTDRFKNDRQVPDNYLAQVTSISQLSDISPTDHYYEAVRSLVERYGCSIGYGDNTYRPTLTIVRAEVGSITNACTNAIEQLEGQNFFDISEEIEALTNQLADISNKYPHKRR</sequence>
<dbReference type="PANTHER" id="PTHR43308">
    <property type="entry name" value="OUTER MEMBRANE PROTEIN ALPHA-RELATED"/>
    <property type="match status" value="1"/>
</dbReference>
<proteinExistence type="predicted"/>
<dbReference type="AlphaFoldDB" id="A3ILJ2"/>
<dbReference type="InterPro" id="IPR001119">
    <property type="entry name" value="SLH_dom"/>
</dbReference>
<dbReference type="PANTHER" id="PTHR43308:SF1">
    <property type="entry name" value="OUTER MEMBRANE PROTEIN ALPHA"/>
    <property type="match status" value="1"/>
</dbReference>
<dbReference type="PROSITE" id="PS51272">
    <property type="entry name" value="SLH"/>
    <property type="match status" value="1"/>
</dbReference>
<protein>
    <recommendedName>
        <fullName evidence="1">SLH domain-containing protein</fullName>
    </recommendedName>
</protein>
<gene>
    <name evidence="2" type="ORF">CY0110_23791</name>
</gene>
<keyword evidence="3" id="KW-1185">Reference proteome</keyword>
<dbReference type="Proteomes" id="UP000003781">
    <property type="component" value="Unassembled WGS sequence"/>
</dbReference>
<organism evidence="2 3">
    <name type="scientific">Crocosphaera chwakensis CCY0110</name>
    <dbReference type="NCBI Taxonomy" id="391612"/>
    <lineage>
        <taxon>Bacteria</taxon>
        <taxon>Bacillati</taxon>
        <taxon>Cyanobacteriota</taxon>
        <taxon>Cyanophyceae</taxon>
        <taxon>Oscillatoriophycideae</taxon>
        <taxon>Chroococcales</taxon>
        <taxon>Aphanothecaceae</taxon>
        <taxon>Crocosphaera</taxon>
        <taxon>Crocosphaera chwakensis</taxon>
    </lineage>
</organism>
<feature type="domain" description="SLH" evidence="1">
    <location>
        <begin position="55"/>
        <end position="119"/>
    </location>
</feature>
<accession>A3ILJ2</accession>
<evidence type="ECO:0000259" key="1">
    <source>
        <dbReference type="PROSITE" id="PS51272"/>
    </source>
</evidence>
<dbReference type="OrthoDB" id="468251at2"/>
<dbReference type="RefSeq" id="WP_008274211.1">
    <property type="nucleotide sequence ID" value="NZ_AAXW01000005.1"/>
</dbReference>
<evidence type="ECO:0000313" key="2">
    <source>
        <dbReference type="EMBL" id="EAZ92643.1"/>
    </source>
</evidence>
<comment type="caution">
    <text evidence="2">The sequence shown here is derived from an EMBL/GenBank/DDBJ whole genome shotgun (WGS) entry which is preliminary data.</text>
</comment>
<name>A3ILJ2_9CHRO</name>
<dbReference type="InterPro" id="IPR051465">
    <property type="entry name" value="Cell_Envelope_Struct_Comp"/>
</dbReference>